<keyword evidence="4" id="KW-1185">Reference proteome</keyword>
<feature type="compositionally biased region" description="Polar residues" evidence="1">
    <location>
        <begin position="9"/>
        <end position="30"/>
    </location>
</feature>
<reference evidence="3 4" key="1">
    <citation type="submission" date="2023-05" db="EMBL/GenBank/DDBJ databases">
        <title>Novel species of genus Flectobacillus isolated from stream in China.</title>
        <authorList>
            <person name="Lu H."/>
        </authorList>
    </citation>
    <scope>NUCLEOTIDE SEQUENCE [LARGE SCALE GENOMIC DNA]</scope>
    <source>
        <strain evidence="3 4">KCTC 42575</strain>
    </source>
</reference>
<feature type="region of interest" description="Disordered" evidence="1">
    <location>
        <begin position="1"/>
        <end position="30"/>
    </location>
</feature>
<organism evidence="3 4">
    <name type="scientific">Flectobacillus roseus</name>
    <dbReference type="NCBI Taxonomy" id="502259"/>
    <lineage>
        <taxon>Bacteria</taxon>
        <taxon>Pseudomonadati</taxon>
        <taxon>Bacteroidota</taxon>
        <taxon>Cytophagia</taxon>
        <taxon>Cytophagales</taxon>
        <taxon>Flectobacillaceae</taxon>
        <taxon>Flectobacillus</taxon>
    </lineage>
</organism>
<feature type="transmembrane region" description="Helical" evidence="2">
    <location>
        <begin position="122"/>
        <end position="141"/>
    </location>
</feature>
<dbReference type="Proteomes" id="UP001236507">
    <property type="component" value="Unassembled WGS sequence"/>
</dbReference>
<evidence type="ECO:0000256" key="2">
    <source>
        <dbReference type="SAM" id="Phobius"/>
    </source>
</evidence>
<protein>
    <submittedName>
        <fullName evidence="3">LPXTG cell wall anchor domain-containing protein</fullName>
    </submittedName>
</protein>
<keyword evidence="2" id="KW-1133">Transmembrane helix</keyword>
<sequence length="146" mass="15339">MKKKVDASQGMNTSSESQTTTPQNQKTKAGQAISSIWTGIKNIFTGKTASPVTATGTTLEVKDNQGNVVASKNTNTNWGGILAGVGLLFTSVFPNAIDTGTTNTQPDPSVQQKQLERTGQNVVIVIVLGAVALIGGLIYAFRKKDD</sequence>
<evidence type="ECO:0000256" key="1">
    <source>
        <dbReference type="SAM" id="MobiDB-lite"/>
    </source>
</evidence>
<keyword evidence="2" id="KW-0472">Membrane</keyword>
<name>A0ABT6Y375_9BACT</name>
<keyword evidence="2" id="KW-0812">Transmembrane</keyword>
<accession>A0ABT6Y375</accession>
<dbReference type="EMBL" id="JASHIF010000002">
    <property type="protein sequence ID" value="MDI9857997.1"/>
    <property type="molecule type" value="Genomic_DNA"/>
</dbReference>
<dbReference type="NCBIfam" id="TIGR01167">
    <property type="entry name" value="LPXTG_anchor"/>
    <property type="match status" value="1"/>
</dbReference>
<gene>
    <name evidence="3" type="ORF">QM524_02135</name>
</gene>
<proteinExistence type="predicted"/>
<evidence type="ECO:0000313" key="4">
    <source>
        <dbReference type="Proteomes" id="UP001236507"/>
    </source>
</evidence>
<evidence type="ECO:0000313" key="3">
    <source>
        <dbReference type="EMBL" id="MDI9857997.1"/>
    </source>
</evidence>
<dbReference type="RefSeq" id="WP_283343268.1">
    <property type="nucleotide sequence ID" value="NZ_JASHIF010000002.1"/>
</dbReference>
<comment type="caution">
    <text evidence="3">The sequence shown here is derived from an EMBL/GenBank/DDBJ whole genome shotgun (WGS) entry which is preliminary data.</text>
</comment>